<accession>A0ACB9FS96</accession>
<protein>
    <submittedName>
        <fullName evidence="1">Uncharacterized protein</fullName>
    </submittedName>
</protein>
<reference evidence="2" key="1">
    <citation type="journal article" date="2022" name="Mol. Ecol. Resour.">
        <title>The genomes of chicory, endive, great burdock and yacon provide insights into Asteraceae palaeo-polyploidization history and plant inulin production.</title>
        <authorList>
            <person name="Fan W."/>
            <person name="Wang S."/>
            <person name="Wang H."/>
            <person name="Wang A."/>
            <person name="Jiang F."/>
            <person name="Liu H."/>
            <person name="Zhao H."/>
            <person name="Xu D."/>
            <person name="Zhang Y."/>
        </authorList>
    </citation>
    <scope>NUCLEOTIDE SEQUENCE [LARGE SCALE GENOMIC DNA]</scope>
    <source>
        <strain evidence="2">cv. Yunnan</strain>
    </source>
</reference>
<evidence type="ECO:0000313" key="2">
    <source>
        <dbReference type="Proteomes" id="UP001056120"/>
    </source>
</evidence>
<evidence type="ECO:0000313" key="1">
    <source>
        <dbReference type="EMBL" id="KAI3774000.1"/>
    </source>
</evidence>
<proteinExistence type="predicted"/>
<name>A0ACB9FS96_9ASTR</name>
<keyword evidence="2" id="KW-1185">Reference proteome</keyword>
<dbReference type="Proteomes" id="UP001056120">
    <property type="component" value="Linkage Group LG16"/>
</dbReference>
<organism evidence="1 2">
    <name type="scientific">Smallanthus sonchifolius</name>
    <dbReference type="NCBI Taxonomy" id="185202"/>
    <lineage>
        <taxon>Eukaryota</taxon>
        <taxon>Viridiplantae</taxon>
        <taxon>Streptophyta</taxon>
        <taxon>Embryophyta</taxon>
        <taxon>Tracheophyta</taxon>
        <taxon>Spermatophyta</taxon>
        <taxon>Magnoliopsida</taxon>
        <taxon>eudicotyledons</taxon>
        <taxon>Gunneridae</taxon>
        <taxon>Pentapetalae</taxon>
        <taxon>asterids</taxon>
        <taxon>campanulids</taxon>
        <taxon>Asterales</taxon>
        <taxon>Asteraceae</taxon>
        <taxon>Asteroideae</taxon>
        <taxon>Heliantheae alliance</taxon>
        <taxon>Millerieae</taxon>
        <taxon>Smallanthus</taxon>
    </lineage>
</organism>
<comment type="caution">
    <text evidence="1">The sequence shown here is derived from an EMBL/GenBank/DDBJ whole genome shotgun (WGS) entry which is preliminary data.</text>
</comment>
<sequence length="100" mass="11456">MLLLSLRAELGRRRAVVLGLWCCREKRRRECWLCCEQDEGVVDCMGLLLFITPQWCNAQRFVCLTETKLSSKDKSVGEHVGVLGNKRRNTTCLVLSAVRE</sequence>
<reference evidence="1 2" key="2">
    <citation type="journal article" date="2022" name="Mol. Ecol. Resour.">
        <title>The genomes of chicory, endive, great burdock and yacon provide insights into Asteraceae paleo-polyploidization history and plant inulin production.</title>
        <authorList>
            <person name="Fan W."/>
            <person name="Wang S."/>
            <person name="Wang H."/>
            <person name="Wang A."/>
            <person name="Jiang F."/>
            <person name="Liu H."/>
            <person name="Zhao H."/>
            <person name="Xu D."/>
            <person name="Zhang Y."/>
        </authorList>
    </citation>
    <scope>NUCLEOTIDE SEQUENCE [LARGE SCALE GENOMIC DNA]</scope>
    <source>
        <strain evidence="2">cv. Yunnan</strain>
        <tissue evidence="1">Leaves</tissue>
    </source>
</reference>
<gene>
    <name evidence="1" type="ORF">L1987_48542</name>
</gene>
<dbReference type="EMBL" id="CM042033">
    <property type="protein sequence ID" value="KAI3774000.1"/>
    <property type="molecule type" value="Genomic_DNA"/>
</dbReference>